<dbReference type="AlphaFoldDB" id="A0A7Y9KRZ9"/>
<reference evidence="3 4" key="1">
    <citation type="submission" date="2020-07" db="EMBL/GenBank/DDBJ databases">
        <authorList>
            <person name="Partida-Martinez L."/>
            <person name="Huntemann M."/>
            <person name="Clum A."/>
            <person name="Wang J."/>
            <person name="Palaniappan K."/>
            <person name="Ritter S."/>
            <person name="Chen I.-M."/>
            <person name="Stamatis D."/>
            <person name="Reddy T."/>
            <person name="O'Malley R."/>
            <person name="Daum C."/>
            <person name="Shapiro N."/>
            <person name="Ivanova N."/>
            <person name="Kyrpides N."/>
            <person name="Woyke T."/>
        </authorList>
    </citation>
    <scope>NUCLEOTIDE SEQUENCE [LARGE SCALE GENOMIC DNA]</scope>
    <source>
        <strain evidence="3 4">AT2.17</strain>
    </source>
</reference>
<organism evidence="3 4">
    <name type="scientific">Nocardioides cavernae</name>
    <dbReference type="NCBI Taxonomy" id="1921566"/>
    <lineage>
        <taxon>Bacteria</taxon>
        <taxon>Bacillati</taxon>
        <taxon>Actinomycetota</taxon>
        <taxon>Actinomycetes</taxon>
        <taxon>Propionibacteriales</taxon>
        <taxon>Nocardioidaceae</taxon>
        <taxon>Nocardioides</taxon>
    </lineage>
</organism>
<name>A0A7Y9KRZ9_9ACTN</name>
<evidence type="ECO:0000313" key="3">
    <source>
        <dbReference type="EMBL" id="NYE37094.1"/>
    </source>
</evidence>
<keyword evidence="1" id="KW-1133">Transmembrane helix</keyword>
<evidence type="ECO:0000313" key="4">
    <source>
        <dbReference type="Proteomes" id="UP000549911"/>
    </source>
</evidence>
<accession>A0A7Y9KRZ9</accession>
<dbReference type="RefSeq" id="WP_179619689.1">
    <property type="nucleotide sequence ID" value="NZ_JACCBW010000002.1"/>
</dbReference>
<keyword evidence="4" id="KW-1185">Reference proteome</keyword>
<feature type="domain" description="TadE-like" evidence="2">
    <location>
        <begin position="15"/>
        <end position="57"/>
    </location>
</feature>
<feature type="transmembrane region" description="Helical" evidence="1">
    <location>
        <begin position="21"/>
        <end position="42"/>
    </location>
</feature>
<sequence length="146" mass="15435">MGTLHSRKRQRGSRGAVAVEFALLMPILLALVAGMIDAGFAINRYTMLNNAAREGIRAASLGQSVGDVETTVRNYLGDSGVAAATITLTCQRPNSTTACAGGWAGRATGGTAILTITYSHPWITPVPGLMGSDQVNLRKTMRMRIE</sequence>
<gene>
    <name evidence="3" type="ORF">F4692_002227</name>
</gene>
<dbReference type="Proteomes" id="UP000549911">
    <property type="component" value="Unassembled WGS sequence"/>
</dbReference>
<dbReference type="InterPro" id="IPR012495">
    <property type="entry name" value="TadE-like_dom"/>
</dbReference>
<comment type="caution">
    <text evidence="3">The sequence shown here is derived from an EMBL/GenBank/DDBJ whole genome shotgun (WGS) entry which is preliminary data.</text>
</comment>
<keyword evidence="1" id="KW-0472">Membrane</keyword>
<evidence type="ECO:0000256" key="1">
    <source>
        <dbReference type="SAM" id="Phobius"/>
    </source>
</evidence>
<keyword evidence="1" id="KW-0812">Transmembrane</keyword>
<proteinExistence type="predicted"/>
<dbReference type="Pfam" id="PF07811">
    <property type="entry name" value="TadE"/>
    <property type="match status" value="1"/>
</dbReference>
<reference evidence="3 4" key="2">
    <citation type="submission" date="2020-08" db="EMBL/GenBank/DDBJ databases">
        <title>The Agave Microbiome: Exploring the role of microbial communities in plant adaptations to desert environments.</title>
        <authorList>
            <person name="Partida-Martinez L.P."/>
        </authorList>
    </citation>
    <scope>NUCLEOTIDE SEQUENCE [LARGE SCALE GENOMIC DNA]</scope>
    <source>
        <strain evidence="3 4">AT2.17</strain>
    </source>
</reference>
<protein>
    <submittedName>
        <fullName evidence="3">Flp pilus assembly protein TadG</fullName>
    </submittedName>
</protein>
<dbReference type="EMBL" id="JACCBW010000002">
    <property type="protein sequence ID" value="NYE37094.1"/>
    <property type="molecule type" value="Genomic_DNA"/>
</dbReference>
<evidence type="ECO:0000259" key="2">
    <source>
        <dbReference type="Pfam" id="PF07811"/>
    </source>
</evidence>